<dbReference type="GO" id="GO:0008652">
    <property type="term" value="P:amino acid biosynthetic process"/>
    <property type="evidence" value="ECO:0007669"/>
    <property type="project" value="UniProtKB-KW"/>
</dbReference>
<dbReference type="GO" id="GO:0009423">
    <property type="term" value="P:chorismate biosynthetic process"/>
    <property type="evidence" value="ECO:0007669"/>
    <property type="project" value="TreeGrafter"/>
</dbReference>
<dbReference type="EC" id="1.1.1.25" evidence="2"/>
<dbReference type="EMBL" id="DRNH01000160">
    <property type="protein sequence ID" value="HFB53679.1"/>
    <property type="molecule type" value="Genomic_DNA"/>
</dbReference>
<dbReference type="Gene3D" id="3.40.50.720">
    <property type="entry name" value="NAD(P)-binding Rossmann-like Domain"/>
    <property type="match status" value="1"/>
</dbReference>
<keyword evidence="4" id="KW-0521">NADP</keyword>
<dbReference type="CDD" id="cd01065">
    <property type="entry name" value="NAD_bind_Shikimate_DH"/>
    <property type="match status" value="1"/>
</dbReference>
<keyword evidence="5 9" id="KW-0560">Oxidoreductase</keyword>
<dbReference type="SUPFAM" id="SSF51735">
    <property type="entry name" value="NAD(P)-binding Rossmann-fold domains"/>
    <property type="match status" value="1"/>
</dbReference>
<dbReference type="SUPFAM" id="SSF53223">
    <property type="entry name" value="Aminoacid dehydrogenase-like, N-terminal domain"/>
    <property type="match status" value="1"/>
</dbReference>
<sequence>MQLFAIFGDPVSHSRSPLMHNAVFKHTKYKACYTRVHLKDGSQLRETFFRLKLSGANITIPHKEAAYQACDEIRGFANKVGVVNTIIEENGRLIGYNTDADGFMYAIEEFQEIKKVLILGAGGTAKALAARFLEEKFEVEVLNRSAGRLEFFQELGCKSATWNDFKVSNYDLVVNTTSAGLKDEALPAPKELIEAVLDATSYAADAIYGKVTPFLALAKTKGIPYKDGADMLLGQGVLANELFTNKTLDKKTITKYMQQSFLL</sequence>
<keyword evidence="3" id="KW-0028">Amino-acid biosynthesis</keyword>
<name>A0A7C3BZW4_9BACT</name>
<protein>
    <recommendedName>
        <fullName evidence="2">shikimate dehydrogenase (NADP(+))</fullName>
        <ecNumber evidence="2">1.1.1.25</ecNumber>
    </recommendedName>
</protein>
<dbReference type="NCBIfam" id="TIGR00507">
    <property type="entry name" value="aroE"/>
    <property type="match status" value="1"/>
</dbReference>
<dbReference type="GO" id="GO:0050661">
    <property type="term" value="F:NADP binding"/>
    <property type="evidence" value="ECO:0007669"/>
    <property type="project" value="InterPro"/>
</dbReference>
<dbReference type="InterPro" id="IPR046346">
    <property type="entry name" value="Aminoacid_DH-like_N_sf"/>
</dbReference>
<reference evidence="9" key="1">
    <citation type="journal article" date="2020" name="mSystems">
        <title>Genome- and Community-Level Interaction Insights into Carbon Utilization and Element Cycling Functions of Hydrothermarchaeota in Hydrothermal Sediment.</title>
        <authorList>
            <person name="Zhou Z."/>
            <person name="Liu Y."/>
            <person name="Xu W."/>
            <person name="Pan J."/>
            <person name="Luo Z.H."/>
            <person name="Li M."/>
        </authorList>
    </citation>
    <scope>NUCLEOTIDE SEQUENCE [LARGE SCALE GENOMIC DNA]</scope>
    <source>
        <strain evidence="9">HyVt-507</strain>
    </source>
</reference>
<dbReference type="Pfam" id="PF08501">
    <property type="entry name" value="Shikimate_dh_N"/>
    <property type="match status" value="1"/>
</dbReference>
<dbReference type="GO" id="GO:0009073">
    <property type="term" value="P:aromatic amino acid family biosynthetic process"/>
    <property type="evidence" value="ECO:0007669"/>
    <property type="project" value="UniProtKB-KW"/>
</dbReference>
<dbReference type="GO" id="GO:0005829">
    <property type="term" value="C:cytosol"/>
    <property type="evidence" value="ECO:0007669"/>
    <property type="project" value="TreeGrafter"/>
</dbReference>
<dbReference type="Gene3D" id="3.40.50.10860">
    <property type="entry name" value="Leucine Dehydrogenase, chain A, domain 1"/>
    <property type="match status" value="1"/>
</dbReference>
<evidence type="ECO:0000256" key="7">
    <source>
        <dbReference type="ARBA" id="ARBA00049442"/>
    </source>
</evidence>
<dbReference type="PANTHER" id="PTHR21089">
    <property type="entry name" value="SHIKIMATE DEHYDROGENASE"/>
    <property type="match status" value="1"/>
</dbReference>
<comment type="catalytic activity">
    <reaction evidence="7">
        <text>shikimate + NADP(+) = 3-dehydroshikimate + NADPH + H(+)</text>
        <dbReference type="Rhea" id="RHEA:17737"/>
        <dbReference type="ChEBI" id="CHEBI:15378"/>
        <dbReference type="ChEBI" id="CHEBI:16630"/>
        <dbReference type="ChEBI" id="CHEBI:36208"/>
        <dbReference type="ChEBI" id="CHEBI:57783"/>
        <dbReference type="ChEBI" id="CHEBI:58349"/>
        <dbReference type="EC" id="1.1.1.25"/>
    </reaction>
</comment>
<accession>A0A7C3BZW4</accession>
<evidence type="ECO:0000256" key="3">
    <source>
        <dbReference type="ARBA" id="ARBA00022605"/>
    </source>
</evidence>
<dbReference type="PANTHER" id="PTHR21089:SF1">
    <property type="entry name" value="BIFUNCTIONAL 3-DEHYDROQUINATE DEHYDRATASE_SHIKIMATE DEHYDROGENASE, CHLOROPLASTIC"/>
    <property type="match status" value="1"/>
</dbReference>
<evidence type="ECO:0000256" key="2">
    <source>
        <dbReference type="ARBA" id="ARBA00012962"/>
    </source>
</evidence>
<evidence type="ECO:0000259" key="8">
    <source>
        <dbReference type="Pfam" id="PF08501"/>
    </source>
</evidence>
<dbReference type="Proteomes" id="UP000886390">
    <property type="component" value="Unassembled WGS sequence"/>
</dbReference>
<comment type="pathway">
    <text evidence="1">Metabolic intermediate biosynthesis; chorismate biosynthesis; chorismate from D-erythrose 4-phosphate and phosphoenolpyruvate: step 4/7.</text>
</comment>
<comment type="caution">
    <text evidence="9">The sequence shown here is derived from an EMBL/GenBank/DDBJ whole genome shotgun (WGS) entry which is preliminary data.</text>
</comment>
<dbReference type="InterPro" id="IPR013708">
    <property type="entry name" value="Shikimate_DH-bd_N"/>
</dbReference>
<evidence type="ECO:0000256" key="1">
    <source>
        <dbReference type="ARBA" id="ARBA00004871"/>
    </source>
</evidence>
<dbReference type="GO" id="GO:0004764">
    <property type="term" value="F:shikimate 3-dehydrogenase (NADP+) activity"/>
    <property type="evidence" value="ECO:0007669"/>
    <property type="project" value="UniProtKB-EC"/>
</dbReference>
<dbReference type="GO" id="GO:0019632">
    <property type="term" value="P:shikimate metabolic process"/>
    <property type="evidence" value="ECO:0007669"/>
    <property type="project" value="InterPro"/>
</dbReference>
<gene>
    <name evidence="9" type="ORF">ENJ67_02995</name>
</gene>
<evidence type="ECO:0000256" key="5">
    <source>
        <dbReference type="ARBA" id="ARBA00023002"/>
    </source>
</evidence>
<keyword evidence="6" id="KW-0057">Aromatic amino acid biosynthesis</keyword>
<feature type="domain" description="Shikimate dehydrogenase substrate binding N-terminal" evidence="8">
    <location>
        <begin position="6"/>
        <end position="86"/>
    </location>
</feature>
<dbReference type="InterPro" id="IPR022893">
    <property type="entry name" value="Shikimate_DH_fam"/>
</dbReference>
<dbReference type="HAMAP" id="MF_00222">
    <property type="entry name" value="Shikimate_DH_AroE"/>
    <property type="match status" value="1"/>
</dbReference>
<evidence type="ECO:0000256" key="4">
    <source>
        <dbReference type="ARBA" id="ARBA00022857"/>
    </source>
</evidence>
<dbReference type="AlphaFoldDB" id="A0A7C3BZW4"/>
<evidence type="ECO:0000313" key="9">
    <source>
        <dbReference type="EMBL" id="HFB53679.1"/>
    </source>
</evidence>
<organism evidence="9">
    <name type="scientific">Sulfurimonas autotrophica</name>
    <dbReference type="NCBI Taxonomy" id="202747"/>
    <lineage>
        <taxon>Bacteria</taxon>
        <taxon>Pseudomonadati</taxon>
        <taxon>Campylobacterota</taxon>
        <taxon>Epsilonproteobacteria</taxon>
        <taxon>Campylobacterales</taxon>
        <taxon>Sulfurimonadaceae</taxon>
        <taxon>Sulfurimonas</taxon>
    </lineage>
</organism>
<evidence type="ECO:0000256" key="6">
    <source>
        <dbReference type="ARBA" id="ARBA00023141"/>
    </source>
</evidence>
<proteinExistence type="inferred from homology"/>
<dbReference type="NCBIfam" id="NF001316">
    <property type="entry name" value="PRK00258.2-5"/>
    <property type="match status" value="1"/>
</dbReference>
<dbReference type="InterPro" id="IPR036291">
    <property type="entry name" value="NAD(P)-bd_dom_sf"/>
</dbReference>
<dbReference type="InterPro" id="IPR011342">
    <property type="entry name" value="Shikimate_DH"/>
</dbReference>
<feature type="non-terminal residue" evidence="9">
    <location>
        <position position="263"/>
    </location>
</feature>